<evidence type="ECO:0000259" key="1">
    <source>
        <dbReference type="SMART" id="SM00471"/>
    </source>
</evidence>
<feature type="domain" description="HD/PDEase" evidence="1">
    <location>
        <begin position="19"/>
        <end position="135"/>
    </location>
</feature>
<proteinExistence type="predicted"/>
<dbReference type="Pfam" id="PF01966">
    <property type="entry name" value="HD"/>
    <property type="match status" value="1"/>
</dbReference>
<gene>
    <name evidence="2" type="ORF">FD06_GL000879</name>
</gene>
<evidence type="ECO:0000313" key="3">
    <source>
        <dbReference type="Proteomes" id="UP000052012"/>
    </source>
</evidence>
<organism evidence="2 3">
    <name type="scientific">Apilactobacillus ozensis DSM 23829 = JCM 17196</name>
    <dbReference type="NCBI Taxonomy" id="1423781"/>
    <lineage>
        <taxon>Bacteria</taxon>
        <taxon>Bacillati</taxon>
        <taxon>Bacillota</taxon>
        <taxon>Bacilli</taxon>
        <taxon>Lactobacillales</taxon>
        <taxon>Lactobacillaceae</taxon>
        <taxon>Apilactobacillus</taxon>
    </lineage>
</organism>
<dbReference type="CDD" id="cd00077">
    <property type="entry name" value="HDc"/>
    <property type="match status" value="1"/>
</dbReference>
<dbReference type="EMBL" id="AYYQ01000002">
    <property type="protein sequence ID" value="KRM69706.1"/>
    <property type="molecule type" value="Genomic_DNA"/>
</dbReference>
<dbReference type="PANTHER" id="PTHR33594:SF1">
    <property type="entry name" value="HD_PDEASE DOMAIN-CONTAINING PROTEIN"/>
    <property type="match status" value="1"/>
</dbReference>
<dbReference type="AlphaFoldDB" id="A0A0R2ASY8"/>
<dbReference type="STRING" id="1423781.FD06_GL000879"/>
<dbReference type="PANTHER" id="PTHR33594">
    <property type="entry name" value="SUPERFAMILY HYDROLASE, PUTATIVE (AFU_ORTHOLOGUE AFUA_1G03035)-RELATED"/>
    <property type="match status" value="1"/>
</dbReference>
<keyword evidence="3" id="KW-1185">Reference proteome</keyword>
<dbReference type="RefSeq" id="WP_054657497.1">
    <property type="nucleotide sequence ID" value="NZ_AYYQ01000002.1"/>
</dbReference>
<dbReference type="InterPro" id="IPR006674">
    <property type="entry name" value="HD_domain"/>
</dbReference>
<comment type="caution">
    <text evidence="2">The sequence shown here is derived from an EMBL/GenBank/DDBJ whole genome shotgun (WGS) entry which is preliminary data.</text>
</comment>
<evidence type="ECO:0000313" key="2">
    <source>
        <dbReference type="EMBL" id="KRM69706.1"/>
    </source>
</evidence>
<dbReference type="Proteomes" id="UP000052012">
    <property type="component" value="Unassembled WGS sequence"/>
</dbReference>
<dbReference type="OrthoDB" id="9797344at2"/>
<protein>
    <submittedName>
        <fullName evidence="2">HD domain protein</fullName>
    </submittedName>
</protein>
<reference evidence="2 3" key="1">
    <citation type="journal article" date="2015" name="Genome Announc.">
        <title>Expanding the biotechnology potential of lactobacilli through comparative genomics of 213 strains and associated genera.</title>
        <authorList>
            <person name="Sun Z."/>
            <person name="Harris H.M."/>
            <person name="McCann A."/>
            <person name="Guo C."/>
            <person name="Argimon S."/>
            <person name="Zhang W."/>
            <person name="Yang X."/>
            <person name="Jeffery I.B."/>
            <person name="Cooney J.C."/>
            <person name="Kagawa T.F."/>
            <person name="Liu W."/>
            <person name="Song Y."/>
            <person name="Salvetti E."/>
            <person name="Wrobel A."/>
            <person name="Rasinkangas P."/>
            <person name="Parkhill J."/>
            <person name="Rea M.C."/>
            <person name="O'Sullivan O."/>
            <person name="Ritari J."/>
            <person name="Douillard F.P."/>
            <person name="Paul Ross R."/>
            <person name="Yang R."/>
            <person name="Briner A.E."/>
            <person name="Felis G.E."/>
            <person name="de Vos W.M."/>
            <person name="Barrangou R."/>
            <person name="Klaenhammer T.R."/>
            <person name="Caufield P.W."/>
            <person name="Cui Y."/>
            <person name="Zhang H."/>
            <person name="O'Toole P.W."/>
        </authorList>
    </citation>
    <scope>NUCLEOTIDE SEQUENCE [LARGE SCALE GENOMIC DNA]</scope>
    <source>
        <strain evidence="2 3">DSM 23829</strain>
    </source>
</reference>
<dbReference type="SUPFAM" id="SSF109604">
    <property type="entry name" value="HD-domain/PDEase-like"/>
    <property type="match status" value="1"/>
</dbReference>
<dbReference type="Gene3D" id="1.20.58.1910">
    <property type="match status" value="1"/>
</dbReference>
<dbReference type="InterPro" id="IPR003607">
    <property type="entry name" value="HD/PDEase_dom"/>
</dbReference>
<dbReference type="SMART" id="SM00471">
    <property type="entry name" value="HDc"/>
    <property type="match status" value="1"/>
</dbReference>
<dbReference type="PATRIC" id="fig|1423781.4.peg.913"/>
<name>A0A0R2ASY8_9LACO</name>
<accession>A0A0R2ASY8</accession>
<dbReference type="Gene3D" id="1.10.472.50">
    <property type="entry name" value="HD-domain/PDEase-like"/>
    <property type="match status" value="1"/>
</dbReference>
<sequence length="213" mass="24641">MNKVNLVAKYVNDKLANDKTGHNIDHIQRVVKMAKLILQSEPAANAQLTIVSAYLHDVIDDKLVDSVEIESLKLRLYLIKCDFSNGEIDDIFNIINNMSFSKNLKFKRTLSLEGQIVQDADRLDAIGAIGIARAFYYGGHFGDVIYDENERPRTLENAKQYRKHTTIINHFYEKLLKISHQMNTKTAIEIAARRTQYMQDFLKEFKLEYKAKR</sequence>